<accession>A0AAE1CMS5</accession>
<evidence type="ECO:0000313" key="2">
    <source>
        <dbReference type="EMBL" id="KAK3712538.1"/>
    </source>
</evidence>
<reference evidence="2" key="1">
    <citation type="journal article" date="2023" name="G3 (Bethesda)">
        <title>A reference genome for the long-term kleptoplast-retaining sea slug Elysia crispata morphotype clarki.</title>
        <authorList>
            <person name="Eastman K.E."/>
            <person name="Pendleton A.L."/>
            <person name="Shaikh M.A."/>
            <person name="Suttiyut T."/>
            <person name="Ogas R."/>
            <person name="Tomko P."/>
            <person name="Gavelis G."/>
            <person name="Widhalm J.R."/>
            <person name="Wisecaver J.H."/>
        </authorList>
    </citation>
    <scope>NUCLEOTIDE SEQUENCE</scope>
    <source>
        <strain evidence="2">ECLA1</strain>
    </source>
</reference>
<keyword evidence="3" id="KW-1185">Reference proteome</keyword>
<protein>
    <submittedName>
        <fullName evidence="2">Uncharacterized protein</fullName>
    </submittedName>
</protein>
<gene>
    <name evidence="2" type="ORF">RRG08_002867</name>
</gene>
<dbReference type="AlphaFoldDB" id="A0AAE1CMS5"/>
<evidence type="ECO:0000313" key="3">
    <source>
        <dbReference type="Proteomes" id="UP001283361"/>
    </source>
</evidence>
<dbReference type="Proteomes" id="UP001283361">
    <property type="component" value="Unassembled WGS sequence"/>
</dbReference>
<proteinExistence type="predicted"/>
<evidence type="ECO:0000256" key="1">
    <source>
        <dbReference type="SAM" id="MobiDB-lite"/>
    </source>
</evidence>
<name>A0AAE1CMS5_9GAST</name>
<dbReference type="EMBL" id="JAWDGP010007584">
    <property type="protein sequence ID" value="KAK3712538.1"/>
    <property type="molecule type" value="Genomic_DNA"/>
</dbReference>
<comment type="caution">
    <text evidence="2">The sequence shown here is derived from an EMBL/GenBank/DDBJ whole genome shotgun (WGS) entry which is preliminary data.</text>
</comment>
<feature type="compositionally biased region" description="Polar residues" evidence="1">
    <location>
        <begin position="142"/>
        <end position="152"/>
    </location>
</feature>
<feature type="region of interest" description="Disordered" evidence="1">
    <location>
        <begin position="139"/>
        <end position="158"/>
    </location>
</feature>
<organism evidence="2 3">
    <name type="scientific">Elysia crispata</name>
    <name type="common">lettuce slug</name>
    <dbReference type="NCBI Taxonomy" id="231223"/>
    <lineage>
        <taxon>Eukaryota</taxon>
        <taxon>Metazoa</taxon>
        <taxon>Spiralia</taxon>
        <taxon>Lophotrochozoa</taxon>
        <taxon>Mollusca</taxon>
        <taxon>Gastropoda</taxon>
        <taxon>Heterobranchia</taxon>
        <taxon>Euthyneura</taxon>
        <taxon>Panpulmonata</taxon>
        <taxon>Sacoglossa</taxon>
        <taxon>Placobranchoidea</taxon>
        <taxon>Plakobranchidae</taxon>
        <taxon>Elysia</taxon>
    </lineage>
</organism>
<sequence>MGCNCYWMTRGLPQVTPSNKVVNFWNAMSKVTRTIGNDYTAAISELNLATGCHSIYNAVNINNIQAHLELGVIDRNKIKYWLYGSDVSLFIKYSQWYLNDRFTASLLPRTQQDPPVESRDSANSQAASQYQTRITGLCKQPGSVSVSDSNPRTGLRRRPYLNTTHSCRIRQAAISQHHTLLQDYAGGHISTPHTPAGLRRRPYLNTTHPYRITQAAISQHHTPLQDYTGGHISTPHTPAGLRRWPYLITNQARRSVLRLWHGELSMDLDQYLLSRLVSPLQDGLIVFMCLSRRDMVVQPGEIPLVWCPAGSSGSRWSSFSQTNLGQHRRVPVPWVTTADVLALHPHPLKQHPPKKKTKQGYKATISYSRPDVEPNLRSQMRCDAGSGQGMNWCNLANEAGEAPSWPCLARVCVCVDTSSPGVRARAERVSPGRYKLCPRRSR</sequence>